<evidence type="ECO:0000313" key="3">
    <source>
        <dbReference type="Proteomes" id="UP000192674"/>
    </source>
</evidence>
<dbReference type="Pfam" id="PF03704">
    <property type="entry name" value="BTAD"/>
    <property type="match status" value="1"/>
</dbReference>
<gene>
    <name evidence="2" type="ORF">SAMN05661093_00560</name>
</gene>
<protein>
    <submittedName>
        <fullName evidence="2">DNA-binding transcriptional activator of the SARP family</fullName>
    </submittedName>
</protein>
<name>A0A1Y5WWZ2_KIBAR</name>
<dbReference type="RefSeq" id="WP_160096263.1">
    <property type="nucleotide sequence ID" value="NZ_FWXV01000001.1"/>
</dbReference>
<evidence type="ECO:0000313" key="2">
    <source>
        <dbReference type="EMBL" id="SMC57082.1"/>
    </source>
</evidence>
<accession>A0A1Y5WWZ2</accession>
<keyword evidence="2" id="KW-0238">DNA-binding</keyword>
<dbReference type="PANTHER" id="PTHR35807">
    <property type="entry name" value="TRANSCRIPTIONAL REGULATOR REDD-RELATED"/>
    <property type="match status" value="1"/>
</dbReference>
<dbReference type="InterPro" id="IPR005158">
    <property type="entry name" value="BTAD"/>
</dbReference>
<dbReference type="AlphaFoldDB" id="A0A1Y5WWZ2"/>
<dbReference type="InterPro" id="IPR051677">
    <property type="entry name" value="AfsR-DnrI-RedD_regulator"/>
</dbReference>
<organism evidence="2 3">
    <name type="scientific">Kibdelosporangium aridum</name>
    <dbReference type="NCBI Taxonomy" id="2030"/>
    <lineage>
        <taxon>Bacteria</taxon>
        <taxon>Bacillati</taxon>
        <taxon>Actinomycetota</taxon>
        <taxon>Actinomycetes</taxon>
        <taxon>Pseudonocardiales</taxon>
        <taxon>Pseudonocardiaceae</taxon>
        <taxon>Kibdelosporangium</taxon>
    </lineage>
</organism>
<dbReference type="EMBL" id="FWXV01000001">
    <property type="protein sequence ID" value="SMC57082.1"/>
    <property type="molecule type" value="Genomic_DNA"/>
</dbReference>
<dbReference type="OrthoDB" id="5509004at2"/>
<dbReference type="Gene3D" id="1.10.10.10">
    <property type="entry name" value="Winged helix-like DNA-binding domain superfamily/Winged helix DNA-binding domain"/>
    <property type="match status" value="1"/>
</dbReference>
<dbReference type="SUPFAM" id="SSF48452">
    <property type="entry name" value="TPR-like"/>
    <property type="match status" value="1"/>
</dbReference>
<feature type="domain" description="Bacterial transcriptional activator" evidence="1">
    <location>
        <begin position="90"/>
        <end position="220"/>
    </location>
</feature>
<reference evidence="2 3" key="1">
    <citation type="submission" date="2017-04" db="EMBL/GenBank/DDBJ databases">
        <authorList>
            <person name="Afonso C.L."/>
            <person name="Miller P.J."/>
            <person name="Scott M.A."/>
            <person name="Spackman E."/>
            <person name="Goraichik I."/>
            <person name="Dimitrov K.M."/>
            <person name="Suarez D.L."/>
            <person name="Swayne D.E."/>
        </authorList>
    </citation>
    <scope>NUCLEOTIDE SEQUENCE [LARGE SCALE GENOMIC DNA]</scope>
    <source>
        <strain evidence="2 3">DSM 43828</strain>
    </source>
</reference>
<dbReference type="GO" id="GO:0003677">
    <property type="term" value="F:DNA binding"/>
    <property type="evidence" value="ECO:0007669"/>
    <property type="project" value="UniProtKB-KW"/>
</dbReference>
<sequence>MELNLLGEFQLLVNGELAQISQTGQRLLAVVACRSAPVTRSQVAHVLWPDTTSARAHANLRTAIYRLERSRPGVLLVSGSYLRLADGICVDVDRARRLTTRILAGVVRPEDALDAALYEDLLPDWDEDWLVEHQSRHRQLRLSCLETLATGLAEHGHHGAAVHAALAAVQADSLRDSAHETLIRACLSQGNRHQAQTYLASYRRIFRAELGIEPSVRSLADFGIVSRHGVPA</sequence>
<dbReference type="SMART" id="SM01043">
    <property type="entry name" value="BTAD"/>
    <property type="match status" value="1"/>
</dbReference>
<dbReference type="InterPro" id="IPR011990">
    <property type="entry name" value="TPR-like_helical_dom_sf"/>
</dbReference>
<dbReference type="Proteomes" id="UP000192674">
    <property type="component" value="Unassembled WGS sequence"/>
</dbReference>
<dbReference type="InterPro" id="IPR036388">
    <property type="entry name" value="WH-like_DNA-bd_sf"/>
</dbReference>
<proteinExistence type="predicted"/>
<dbReference type="Gene3D" id="1.25.40.10">
    <property type="entry name" value="Tetratricopeptide repeat domain"/>
    <property type="match status" value="1"/>
</dbReference>
<evidence type="ECO:0000259" key="1">
    <source>
        <dbReference type="SMART" id="SM01043"/>
    </source>
</evidence>
<keyword evidence="3" id="KW-1185">Reference proteome</keyword>